<keyword evidence="3" id="KW-1003">Cell membrane</keyword>
<keyword evidence="5" id="KW-0029">Amino-acid transport</keyword>
<feature type="transmembrane region" description="Helical" evidence="9">
    <location>
        <begin position="119"/>
        <end position="138"/>
    </location>
</feature>
<feature type="transmembrane region" description="Helical" evidence="9">
    <location>
        <begin position="249"/>
        <end position="271"/>
    </location>
</feature>
<keyword evidence="6 9" id="KW-1133">Transmembrane helix</keyword>
<dbReference type="PANTHER" id="PTHR11795">
    <property type="entry name" value="BRANCHED-CHAIN AMINO ACID TRANSPORT SYSTEM PERMEASE PROTEIN LIVH"/>
    <property type="match status" value="1"/>
</dbReference>
<feature type="transmembrane region" description="Helical" evidence="9">
    <location>
        <begin position="13"/>
        <end position="31"/>
    </location>
</feature>
<feature type="transmembrane region" description="Helical" evidence="9">
    <location>
        <begin position="150"/>
        <end position="174"/>
    </location>
</feature>
<reference evidence="10" key="1">
    <citation type="journal article" date="2015" name="Int. J. Syst. Evol. Microbiol.">
        <title>Rhizobium oryzicola sp. nov., potential plant-growth-promoting endophytic bacteria isolated from rice roots.</title>
        <authorList>
            <person name="Zhang X.X."/>
            <person name="Gao J.S."/>
            <person name="Cao Y.H."/>
            <person name="Sheirdil R.A."/>
            <person name="Wang X.C."/>
            <person name="Zhang L."/>
        </authorList>
    </citation>
    <scope>NUCLEOTIDE SEQUENCE</scope>
    <source>
        <strain evidence="10">05753</strain>
    </source>
</reference>
<keyword evidence="11" id="KW-1185">Reference proteome</keyword>
<feature type="transmembrane region" description="Helical" evidence="9">
    <location>
        <begin position="317"/>
        <end position="336"/>
    </location>
</feature>
<comment type="caution">
    <text evidence="10">The sequence shown here is derived from an EMBL/GenBank/DDBJ whole genome shotgun (WGS) entry which is preliminary data.</text>
</comment>
<dbReference type="Pfam" id="PF02653">
    <property type="entry name" value="BPD_transp_2"/>
    <property type="match status" value="1"/>
</dbReference>
<accession>A0ABT8SYF5</accession>
<dbReference type="CDD" id="cd06582">
    <property type="entry name" value="TM_PBP1_LivH_like"/>
    <property type="match status" value="1"/>
</dbReference>
<dbReference type="PANTHER" id="PTHR11795:SF450">
    <property type="entry name" value="ABC TRANSPORTER PERMEASE PROTEIN"/>
    <property type="match status" value="1"/>
</dbReference>
<evidence type="ECO:0000256" key="6">
    <source>
        <dbReference type="ARBA" id="ARBA00022989"/>
    </source>
</evidence>
<evidence type="ECO:0000313" key="11">
    <source>
        <dbReference type="Proteomes" id="UP001169006"/>
    </source>
</evidence>
<feature type="transmembrane region" description="Helical" evidence="9">
    <location>
        <begin position="95"/>
        <end position="113"/>
    </location>
</feature>
<proteinExistence type="inferred from homology"/>
<comment type="similarity">
    <text evidence="8">Belongs to the binding-protein-dependent transport system permease family. LivHM subfamily.</text>
</comment>
<evidence type="ECO:0000256" key="2">
    <source>
        <dbReference type="ARBA" id="ARBA00022448"/>
    </source>
</evidence>
<evidence type="ECO:0000256" key="9">
    <source>
        <dbReference type="SAM" id="Phobius"/>
    </source>
</evidence>
<protein>
    <submittedName>
        <fullName evidence="10">Branched-chain amino acid ABC transporter permease</fullName>
    </submittedName>
</protein>
<evidence type="ECO:0000256" key="1">
    <source>
        <dbReference type="ARBA" id="ARBA00004651"/>
    </source>
</evidence>
<sequence>MNFDIALLLLREGVAGGAIYALLSLGTVLVFKITRIAFVSYGDLIAYSVLTLASIQANTLPGTVWLILILAGLALFMEAFELYRRKRLAMLWRSIFAYGVLPCAPVAVAAVLPTYELPMAFQIALTFALILPLGPLMYRVVFQPMRTASVLTLLMTAAVVHFPMAGLALLFFGAEGYRTTEYISGSLNIGSFEIPAANVVVLIALAVIAVGLYVLFERTLWGKGLRATAVNGVGARLVGIRVASAGNSAFLIAAALAAISGILIGPSLTVYSDTGFLIGLKGFVGAAIGGIASYPLALFGSLLVGIIESFGSFYSSALKDVAVFALLIPIVLLRGLSVHSEVEEEEEES</sequence>
<evidence type="ECO:0000256" key="8">
    <source>
        <dbReference type="ARBA" id="ARBA00037998"/>
    </source>
</evidence>
<dbReference type="InterPro" id="IPR052157">
    <property type="entry name" value="BCAA_transport_permease"/>
</dbReference>
<dbReference type="RefSeq" id="WP_302077653.1">
    <property type="nucleotide sequence ID" value="NZ_JAUKWQ010000004.1"/>
</dbReference>
<dbReference type="EMBL" id="JAUKWQ010000004">
    <property type="protein sequence ID" value="MDO1583465.1"/>
    <property type="molecule type" value="Genomic_DNA"/>
</dbReference>
<evidence type="ECO:0000256" key="7">
    <source>
        <dbReference type="ARBA" id="ARBA00023136"/>
    </source>
</evidence>
<feature type="transmembrane region" description="Helical" evidence="9">
    <location>
        <begin position="194"/>
        <end position="216"/>
    </location>
</feature>
<organism evidence="10 11">
    <name type="scientific">Rhizobium oryzicola</name>
    <dbReference type="NCBI Taxonomy" id="1232668"/>
    <lineage>
        <taxon>Bacteria</taxon>
        <taxon>Pseudomonadati</taxon>
        <taxon>Pseudomonadota</taxon>
        <taxon>Alphaproteobacteria</taxon>
        <taxon>Hyphomicrobiales</taxon>
        <taxon>Rhizobiaceae</taxon>
        <taxon>Rhizobium/Agrobacterium group</taxon>
        <taxon>Rhizobium</taxon>
    </lineage>
</organism>
<gene>
    <name evidence="10" type="ORF">Q2T52_15360</name>
</gene>
<keyword evidence="4 9" id="KW-0812">Transmembrane</keyword>
<reference evidence="10" key="2">
    <citation type="submission" date="2023-07" db="EMBL/GenBank/DDBJ databases">
        <authorList>
            <person name="Sun H."/>
        </authorList>
    </citation>
    <scope>NUCLEOTIDE SEQUENCE</scope>
    <source>
        <strain evidence="10">05753</strain>
    </source>
</reference>
<feature type="transmembrane region" description="Helical" evidence="9">
    <location>
        <begin position="283"/>
        <end position="305"/>
    </location>
</feature>
<feature type="transmembrane region" description="Helical" evidence="9">
    <location>
        <begin position="63"/>
        <end position="83"/>
    </location>
</feature>
<evidence type="ECO:0000256" key="3">
    <source>
        <dbReference type="ARBA" id="ARBA00022475"/>
    </source>
</evidence>
<name>A0ABT8SYF5_9HYPH</name>
<dbReference type="Proteomes" id="UP001169006">
    <property type="component" value="Unassembled WGS sequence"/>
</dbReference>
<keyword evidence="2" id="KW-0813">Transport</keyword>
<comment type="subcellular location">
    <subcellularLocation>
        <location evidence="1">Cell membrane</location>
        <topology evidence="1">Multi-pass membrane protein</topology>
    </subcellularLocation>
</comment>
<dbReference type="InterPro" id="IPR001851">
    <property type="entry name" value="ABC_transp_permease"/>
</dbReference>
<keyword evidence="7 9" id="KW-0472">Membrane</keyword>
<evidence type="ECO:0000256" key="5">
    <source>
        <dbReference type="ARBA" id="ARBA00022970"/>
    </source>
</evidence>
<evidence type="ECO:0000313" key="10">
    <source>
        <dbReference type="EMBL" id="MDO1583465.1"/>
    </source>
</evidence>
<evidence type="ECO:0000256" key="4">
    <source>
        <dbReference type="ARBA" id="ARBA00022692"/>
    </source>
</evidence>